<keyword evidence="2" id="KW-1185">Reference proteome</keyword>
<dbReference type="AlphaFoldDB" id="A0A8X7VI08"/>
<name>A0A8X7VI08_BRACI</name>
<comment type="caution">
    <text evidence="1">The sequence shown here is derived from an EMBL/GenBank/DDBJ whole genome shotgun (WGS) entry which is preliminary data.</text>
</comment>
<dbReference type="Proteomes" id="UP000886595">
    <property type="component" value="Unassembled WGS sequence"/>
</dbReference>
<gene>
    <name evidence="1" type="ORF">Bca52824_023105</name>
</gene>
<dbReference type="EMBL" id="JAAMPC010000005">
    <property type="protein sequence ID" value="KAG2311548.1"/>
    <property type="molecule type" value="Genomic_DNA"/>
</dbReference>
<evidence type="ECO:0000313" key="1">
    <source>
        <dbReference type="EMBL" id="KAG2311548.1"/>
    </source>
</evidence>
<sequence length="154" mass="17847">MLMRLEMFRRDCEAAALRSDLLKERLLEVRAWLCSLEMQRDQSSLKAEVKEPALPDTRLMNIELTDRVVKVAFEKVAIDAEFMMDVEHLHLFLRKSALWKSVHSCHAMKVECAPHFDRIRKFVAEAEVACKLMIEFNRVVSALTVWKLVGGARC</sequence>
<protein>
    <submittedName>
        <fullName evidence="1">Uncharacterized protein</fullName>
    </submittedName>
</protein>
<accession>A0A8X7VI08</accession>
<proteinExistence type="predicted"/>
<organism evidence="1 2">
    <name type="scientific">Brassica carinata</name>
    <name type="common">Ethiopian mustard</name>
    <name type="synonym">Abyssinian cabbage</name>
    <dbReference type="NCBI Taxonomy" id="52824"/>
    <lineage>
        <taxon>Eukaryota</taxon>
        <taxon>Viridiplantae</taxon>
        <taxon>Streptophyta</taxon>
        <taxon>Embryophyta</taxon>
        <taxon>Tracheophyta</taxon>
        <taxon>Spermatophyta</taxon>
        <taxon>Magnoliopsida</taxon>
        <taxon>eudicotyledons</taxon>
        <taxon>Gunneridae</taxon>
        <taxon>Pentapetalae</taxon>
        <taxon>rosids</taxon>
        <taxon>malvids</taxon>
        <taxon>Brassicales</taxon>
        <taxon>Brassicaceae</taxon>
        <taxon>Brassiceae</taxon>
        <taxon>Brassica</taxon>
    </lineage>
</organism>
<evidence type="ECO:0000313" key="2">
    <source>
        <dbReference type="Proteomes" id="UP000886595"/>
    </source>
</evidence>
<reference evidence="1 2" key="1">
    <citation type="submission" date="2020-02" db="EMBL/GenBank/DDBJ databases">
        <authorList>
            <person name="Ma Q."/>
            <person name="Huang Y."/>
            <person name="Song X."/>
            <person name="Pei D."/>
        </authorList>
    </citation>
    <scope>NUCLEOTIDE SEQUENCE [LARGE SCALE GENOMIC DNA]</scope>
    <source>
        <strain evidence="1">Sxm20200214</strain>
        <tissue evidence="1">Leaf</tissue>
    </source>
</reference>